<reference evidence="2 3" key="1">
    <citation type="submission" date="2024-02" db="EMBL/GenBank/DDBJ databases">
        <title>Draft genome sequence of Collimonas sp. strain H4R21, an effective mineral-weathering bacterial strain isolated from the beech rhizosphere.</title>
        <authorList>
            <person name="Morin E."/>
            <person name="Uroz S."/>
            <person name="Leveau J.H.J."/>
            <person name="Kumar R."/>
            <person name="Rey M.W."/>
            <person name="Pham J."/>
        </authorList>
    </citation>
    <scope>NUCLEOTIDE SEQUENCE [LARGE SCALE GENOMIC DNA]</scope>
    <source>
        <strain evidence="2 3">H4R21</strain>
    </source>
</reference>
<proteinExistence type="predicted"/>
<dbReference type="EMBL" id="JBANDC010000011">
    <property type="protein sequence ID" value="MEM4989013.1"/>
    <property type="molecule type" value="Genomic_DNA"/>
</dbReference>
<organism evidence="2 3">
    <name type="scientific">Collimonas rhizosphaerae</name>
    <dbReference type="NCBI Taxonomy" id="3126357"/>
    <lineage>
        <taxon>Bacteria</taxon>
        <taxon>Pseudomonadati</taxon>
        <taxon>Pseudomonadota</taxon>
        <taxon>Betaproteobacteria</taxon>
        <taxon>Burkholderiales</taxon>
        <taxon>Oxalobacteraceae</taxon>
        <taxon>Collimonas</taxon>
    </lineage>
</organism>
<keyword evidence="2" id="KW-0966">Cell projection</keyword>
<protein>
    <submittedName>
        <fullName evidence="2">Flagellar hook-length control protein</fullName>
    </submittedName>
</protein>
<keyword evidence="3" id="KW-1185">Reference proteome</keyword>
<keyword evidence="2" id="KW-0282">Flagellum</keyword>
<keyword evidence="2" id="KW-0969">Cilium</keyword>
<gene>
    <name evidence="2" type="ORF">V8G57_16600</name>
</gene>
<keyword evidence="1" id="KW-1133">Transmembrane helix</keyword>
<feature type="transmembrane region" description="Helical" evidence="1">
    <location>
        <begin position="48"/>
        <end position="66"/>
    </location>
</feature>
<keyword evidence="1" id="KW-0472">Membrane</keyword>
<sequence>MMSIAQSVVIQPSRVLSALVGLQCLLAASTGALIAAGAVGDLALPERLALALLCLAAAIYGITRYYRSRQAVHIDISGSGRIRIADVVTPSTKKQMPSPARLLGGTTLWSHLLLLRLRLDSGSVRTIAILPDCVSDDAFRNLSVACRWIASRTNRTGLAGLDNA</sequence>
<comment type="caution">
    <text evidence="2">The sequence shown here is derived from an EMBL/GenBank/DDBJ whole genome shotgun (WGS) entry which is preliminary data.</text>
</comment>
<name>A0ABU9PYD0_9BURK</name>
<evidence type="ECO:0000313" key="2">
    <source>
        <dbReference type="EMBL" id="MEM4989013.1"/>
    </source>
</evidence>
<evidence type="ECO:0000313" key="3">
    <source>
        <dbReference type="Proteomes" id="UP001495910"/>
    </source>
</evidence>
<accession>A0ABU9PYD0</accession>
<dbReference type="Pfam" id="PF07254">
    <property type="entry name" value="Cpta_toxin"/>
    <property type="match status" value="1"/>
</dbReference>
<dbReference type="Proteomes" id="UP001495910">
    <property type="component" value="Unassembled WGS sequence"/>
</dbReference>
<dbReference type="RefSeq" id="WP_342830297.1">
    <property type="nucleotide sequence ID" value="NZ_JBANDC010000011.1"/>
</dbReference>
<evidence type="ECO:0000256" key="1">
    <source>
        <dbReference type="SAM" id="Phobius"/>
    </source>
</evidence>
<dbReference type="InterPro" id="IPR009883">
    <property type="entry name" value="YgfX"/>
</dbReference>
<keyword evidence="1" id="KW-0812">Transmembrane</keyword>